<dbReference type="PROSITE" id="PS50110">
    <property type="entry name" value="RESPONSE_REGULATORY"/>
    <property type="match status" value="1"/>
</dbReference>
<feature type="transmembrane region" description="Helical" evidence="15">
    <location>
        <begin position="70"/>
        <end position="92"/>
    </location>
</feature>
<evidence type="ECO:0000256" key="1">
    <source>
        <dbReference type="ARBA" id="ARBA00000085"/>
    </source>
</evidence>
<dbReference type="AlphaFoldDB" id="A0AB39UWY1"/>
<evidence type="ECO:0000256" key="10">
    <source>
        <dbReference type="ARBA" id="ARBA00022989"/>
    </source>
</evidence>
<dbReference type="CDD" id="cd00130">
    <property type="entry name" value="PAS"/>
    <property type="match status" value="1"/>
</dbReference>
<dbReference type="CDD" id="cd00075">
    <property type="entry name" value="HATPase"/>
    <property type="match status" value="1"/>
</dbReference>
<dbReference type="InterPro" id="IPR035965">
    <property type="entry name" value="PAS-like_dom_sf"/>
</dbReference>
<dbReference type="Pfam" id="PF00072">
    <property type="entry name" value="Response_reg"/>
    <property type="match status" value="1"/>
</dbReference>
<dbReference type="CDD" id="cd00156">
    <property type="entry name" value="REC"/>
    <property type="match status" value="1"/>
</dbReference>
<dbReference type="PRINTS" id="PR00344">
    <property type="entry name" value="BCTRLSENSOR"/>
</dbReference>
<protein>
    <recommendedName>
        <fullName evidence="4">histidine kinase</fullName>
        <ecNumber evidence="4">2.7.13.3</ecNumber>
    </recommendedName>
</protein>
<dbReference type="SUPFAM" id="SSF52172">
    <property type="entry name" value="CheY-like"/>
    <property type="match status" value="1"/>
</dbReference>
<dbReference type="InterPro" id="IPR038377">
    <property type="entry name" value="Na/Glc_symporter_sf"/>
</dbReference>
<evidence type="ECO:0000256" key="5">
    <source>
        <dbReference type="ARBA" id="ARBA00022553"/>
    </source>
</evidence>
<dbReference type="KEGG" id="tcd:AAIA72_00575"/>
<evidence type="ECO:0000256" key="2">
    <source>
        <dbReference type="ARBA" id="ARBA00004141"/>
    </source>
</evidence>
<comment type="subcellular location">
    <subcellularLocation>
        <location evidence="2">Membrane</location>
        <topology evidence="2">Multi-pass membrane protein</topology>
    </subcellularLocation>
</comment>
<feature type="transmembrane region" description="Helical" evidence="15">
    <location>
        <begin position="247"/>
        <end position="264"/>
    </location>
</feature>
<dbReference type="Pfam" id="PF00512">
    <property type="entry name" value="HisKA"/>
    <property type="match status" value="1"/>
</dbReference>
<dbReference type="GO" id="GO:0015293">
    <property type="term" value="F:symporter activity"/>
    <property type="evidence" value="ECO:0007669"/>
    <property type="project" value="UniProtKB-KW"/>
</dbReference>
<dbReference type="FunFam" id="1.10.287.130:FF:000063">
    <property type="entry name" value="Hybrid sensor histidine kinase/response regulator"/>
    <property type="match status" value="1"/>
</dbReference>
<evidence type="ECO:0000256" key="6">
    <source>
        <dbReference type="ARBA" id="ARBA00022679"/>
    </source>
</evidence>
<feature type="transmembrane region" description="Helical" evidence="15">
    <location>
        <begin position="202"/>
        <end position="220"/>
    </location>
</feature>
<feature type="transmembrane region" description="Helical" evidence="15">
    <location>
        <begin position="417"/>
        <end position="438"/>
    </location>
</feature>
<evidence type="ECO:0000256" key="4">
    <source>
        <dbReference type="ARBA" id="ARBA00012438"/>
    </source>
</evidence>
<feature type="transmembrane region" description="Helical" evidence="15">
    <location>
        <begin position="384"/>
        <end position="405"/>
    </location>
</feature>
<dbReference type="Gene3D" id="3.30.565.10">
    <property type="entry name" value="Histidine kinase-like ATPase, C-terminal domain"/>
    <property type="match status" value="1"/>
</dbReference>
<dbReference type="SUPFAM" id="SSF47384">
    <property type="entry name" value="Homodimeric domain of signal transducing histidine kinase"/>
    <property type="match status" value="1"/>
</dbReference>
<dbReference type="SMART" id="SM00388">
    <property type="entry name" value="HisKA"/>
    <property type="match status" value="1"/>
</dbReference>
<evidence type="ECO:0000256" key="12">
    <source>
        <dbReference type="ARBA" id="ARBA00023201"/>
    </source>
</evidence>
<dbReference type="FunFam" id="3.30.565.10:FF:000049">
    <property type="entry name" value="Two-component sensor histidine kinase"/>
    <property type="match status" value="1"/>
</dbReference>
<keyword evidence="14" id="KW-0175">Coiled coil</keyword>
<feature type="modified residue" description="4-aspartylphosphate" evidence="13">
    <location>
        <position position="1103"/>
    </location>
</feature>
<organism evidence="18">
    <name type="scientific">Thermohahella caldifontis</name>
    <dbReference type="NCBI Taxonomy" id="3142973"/>
    <lineage>
        <taxon>Bacteria</taxon>
        <taxon>Pseudomonadati</taxon>
        <taxon>Pseudomonadota</taxon>
        <taxon>Gammaproteobacteria</taxon>
        <taxon>Oceanospirillales</taxon>
        <taxon>Hahellaceae</taxon>
        <taxon>Thermohahella</taxon>
    </lineage>
</organism>
<feature type="transmembrane region" description="Helical" evidence="15">
    <location>
        <begin position="6"/>
        <end position="24"/>
    </location>
</feature>
<dbReference type="SMART" id="SM00448">
    <property type="entry name" value="REC"/>
    <property type="match status" value="1"/>
</dbReference>
<keyword evidence="12" id="KW-0406">Ion transport</keyword>
<dbReference type="Pfam" id="PF12860">
    <property type="entry name" value="PAS_7"/>
    <property type="match status" value="1"/>
</dbReference>
<dbReference type="InterPro" id="IPR000014">
    <property type="entry name" value="PAS"/>
</dbReference>
<evidence type="ECO:0000313" key="18">
    <source>
        <dbReference type="EMBL" id="XDT72513.1"/>
    </source>
</evidence>
<dbReference type="PROSITE" id="PS00457">
    <property type="entry name" value="NA_SOLUT_SYMP_2"/>
    <property type="match status" value="1"/>
</dbReference>
<keyword evidence="10 15" id="KW-1133">Transmembrane helix</keyword>
<dbReference type="InterPro" id="IPR003594">
    <property type="entry name" value="HATPase_dom"/>
</dbReference>
<evidence type="ECO:0000256" key="9">
    <source>
        <dbReference type="ARBA" id="ARBA00022847"/>
    </source>
</evidence>
<feature type="coiled-coil region" evidence="14">
    <location>
        <begin position="781"/>
        <end position="808"/>
    </location>
</feature>
<dbReference type="RefSeq" id="WP_369601519.1">
    <property type="nucleotide sequence ID" value="NZ_CP154858.1"/>
</dbReference>
<keyword evidence="6 18" id="KW-0808">Transferase</keyword>
<dbReference type="NCBIfam" id="NF041832">
    <property type="entry name" value="near_NosP_CTERM"/>
    <property type="match status" value="1"/>
</dbReference>
<name>A0AB39UWY1_9GAMM</name>
<evidence type="ECO:0000256" key="15">
    <source>
        <dbReference type="SAM" id="Phobius"/>
    </source>
</evidence>
<dbReference type="Pfam" id="PF02518">
    <property type="entry name" value="HATPase_c"/>
    <property type="match status" value="1"/>
</dbReference>
<accession>A0AB39UWY1</accession>
<keyword evidence="8 18" id="KW-0418">Kinase</keyword>
<dbReference type="PANTHER" id="PTHR43047:SF9">
    <property type="entry name" value="HISTIDINE KINASE"/>
    <property type="match status" value="1"/>
</dbReference>
<dbReference type="InterPro" id="IPR003661">
    <property type="entry name" value="HisK_dim/P_dom"/>
</dbReference>
<evidence type="ECO:0000259" key="16">
    <source>
        <dbReference type="PROSITE" id="PS50109"/>
    </source>
</evidence>
<proteinExistence type="inferred from homology"/>
<keyword evidence="9" id="KW-0769">Symport</keyword>
<gene>
    <name evidence="18" type="ORF">AAIA72_00575</name>
</gene>
<keyword evidence="5 13" id="KW-0597">Phosphoprotein</keyword>
<dbReference type="Gene3D" id="3.30.450.20">
    <property type="entry name" value="PAS domain"/>
    <property type="match status" value="1"/>
</dbReference>
<dbReference type="InterPro" id="IPR001734">
    <property type="entry name" value="Na/solute_symporter"/>
</dbReference>
<evidence type="ECO:0000256" key="7">
    <source>
        <dbReference type="ARBA" id="ARBA00022692"/>
    </source>
</evidence>
<feature type="domain" description="Histidine kinase" evidence="16">
    <location>
        <begin position="815"/>
        <end position="1028"/>
    </location>
</feature>
<keyword evidence="11 15" id="KW-0472">Membrane</keyword>
<dbReference type="PROSITE" id="PS50109">
    <property type="entry name" value="HIS_KIN"/>
    <property type="match status" value="1"/>
</dbReference>
<feature type="transmembrane region" description="Helical" evidence="15">
    <location>
        <begin position="445"/>
        <end position="467"/>
    </location>
</feature>
<sequence>MISGWLILTISAFYIGLLFTIAYMGDKRSNLYRRDATRTLVYALSLAVYCTSWTFYGAVGTAARSGMQFLPIYLGPVLVMVFFSPFLHRMILIAKRNNSTSIADFIATRYGKSTTLAVVISLLAIVGILPYIALQLKAVSMGYAVLTEGSPPGDFSNIPIHQDTALYVALSMAAFTILFGTRDIDATEHHQGMMQAIAFESVVKLVAFVAVGSYVTWWLFDGVGDVVTRLHEANLQTTFSFSAVEPWSFFTHTLLAALAIFCLPRQFHTMVVENYQPNDMRTARWALPLYLVVLTFFVIPIAAAGLLMYSSGTLDGDTFVLGIPLASGQSWLGMLAFIGGASAATGMVIVSTVTLSTMVSNEIIVPLLFRVRPLNLTGQRNFEAWLLGIRRTTIIALLVAAYGYHRIIGELFSLSSIGLMSFVAAAQFAPALVGGLLWRRGNRQGALAGIILGFVLWIYTLVVPTLVKAGTLPDYLLTYGPLGQDWLRPEALFNIALPDPLTHGALWSLGLNTLAYVLVSLMTTQRVSERIQVASFLDVAGAPGSNNLDWLSTATVEDLTALAERFIGPERTHKALETFERRHRVRLAPGKAASAELVKYIERQLASVIGSSTARAVLNSAIRNQGMGLEELVSIVDEASQVIQFNRELLQAAIENMTQGVSVVDKDLRLVAWNSRYVEMFRYPKGFVRVGRPVEELIRYNLLMAHVPARKAQKIVDNQLRHMRDGQPVEYERTRPDGTVIHIQGSPMPGGGFVTTFSDITAMRKAEEALRETNLYLEQRVRERTEELSALNAQLVRAKSAAEQANQGKTRFLAAASHDLLQPLNAARLFTSALQQQIQPAQPQLKALVDHIDHSLQSAEEILSTLLDISKLDAGALEPHFSTFCLRDLLTNLAAEFQVIAADKGLTLHTVPSGVWVHSDSKLLRRLIQNLLSNAVRYTEKGRILIGCRRRGQQVEIQVWDTGPGIPEDQLHSIFEEFRRLNTGKEKTGLGLGLAIVDRVSKLLGTPVQVCSVLGKGSMFSVTVPVAQPDTLTRTEQASPMVSRSPRRSLEGICVLCIDNEPHILEGMAAVLGGWGCEVLKATGIEDVLRQYKDSPPDLMIVDYQLDDGEDGLDTMDELRVLWGEEIPGLLVTALNTDEVREEAARRGYPILHKPVKPAPLRAMLNRLLTQRRKATRNGDPA</sequence>
<evidence type="ECO:0000259" key="17">
    <source>
        <dbReference type="PROSITE" id="PS50110"/>
    </source>
</evidence>
<feature type="transmembrane region" description="Helical" evidence="15">
    <location>
        <begin position="36"/>
        <end position="58"/>
    </location>
</feature>
<feature type="transmembrane region" description="Helical" evidence="15">
    <location>
        <begin position="285"/>
        <end position="311"/>
    </location>
</feature>
<dbReference type="GO" id="GO:0005886">
    <property type="term" value="C:plasma membrane"/>
    <property type="evidence" value="ECO:0007669"/>
    <property type="project" value="TreeGrafter"/>
</dbReference>
<evidence type="ECO:0000256" key="14">
    <source>
        <dbReference type="SAM" id="Coils"/>
    </source>
</evidence>
<dbReference type="EMBL" id="CP154858">
    <property type="protein sequence ID" value="XDT72513.1"/>
    <property type="molecule type" value="Genomic_DNA"/>
</dbReference>
<reference evidence="18" key="1">
    <citation type="submission" date="2024-05" db="EMBL/GenBank/DDBJ databases">
        <title>Genome sequencing of novel strain.</title>
        <authorList>
            <person name="Ganbat D."/>
            <person name="Ganbat S."/>
            <person name="Lee S.-J."/>
        </authorList>
    </citation>
    <scope>NUCLEOTIDE SEQUENCE</scope>
    <source>
        <strain evidence="18">SMD15-11</strain>
    </source>
</reference>
<comment type="similarity">
    <text evidence="3">Belongs to the sodium:solute symporter (SSF) (TC 2.A.21) family.</text>
</comment>
<feature type="transmembrane region" description="Helical" evidence="15">
    <location>
        <begin position="331"/>
        <end position="364"/>
    </location>
</feature>
<dbReference type="InterPro" id="IPR001789">
    <property type="entry name" value="Sig_transdc_resp-reg_receiver"/>
</dbReference>
<dbReference type="GO" id="GO:0000155">
    <property type="term" value="F:phosphorelay sensor kinase activity"/>
    <property type="evidence" value="ECO:0007669"/>
    <property type="project" value="InterPro"/>
</dbReference>
<feature type="transmembrane region" description="Helical" evidence="15">
    <location>
        <begin position="113"/>
        <end position="133"/>
    </location>
</feature>
<comment type="catalytic activity">
    <reaction evidence="1">
        <text>ATP + protein L-histidine = ADP + protein N-phospho-L-histidine.</text>
        <dbReference type="EC" id="2.7.13.3"/>
    </reaction>
</comment>
<dbReference type="InterPro" id="IPR005467">
    <property type="entry name" value="His_kinase_dom"/>
</dbReference>
<feature type="transmembrane region" description="Helical" evidence="15">
    <location>
        <begin position="164"/>
        <end position="181"/>
    </location>
</feature>
<feature type="domain" description="Response regulatory" evidence="17">
    <location>
        <begin position="1054"/>
        <end position="1169"/>
    </location>
</feature>
<dbReference type="PROSITE" id="PS50283">
    <property type="entry name" value="NA_SOLUT_SYMP_3"/>
    <property type="match status" value="1"/>
</dbReference>
<dbReference type="NCBIfam" id="TIGR00229">
    <property type="entry name" value="sensory_box"/>
    <property type="match status" value="1"/>
</dbReference>
<dbReference type="CDD" id="cd00082">
    <property type="entry name" value="HisKA"/>
    <property type="match status" value="1"/>
</dbReference>
<dbReference type="EC" id="2.7.13.3" evidence="4"/>
<dbReference type="GO" id="GO:0006814">
    <property type="term" value="P:sodium ion transport"/>
    <property type="evidence" value="ECO:0007669"/>
    <property type="project" value="UniProtKB-KW"/>
</dbReference>
<evidence type="ECO:0000256" key="8">
    <source>
        <dbReference type="ARBA" id="ARBA00022777"/>
    </source>
</evidence>
<keyword evidence="12" id="KW-0739">Sodium transport</keyword>
<dbReference type="InterPro" id="IPR036097">
    <property type="entry name" value="HisK_dim/P_sf"/>
</dbReference>
<keyword evidence="12" id="KW-0915">Sodium</keyword>
<dbReference type="PANTHER" id="PTHR43047">
    <property type="entry name" value="TWO-COMPONENT HISTIDINE PROTEIN KINASE"/>
    <property type="match status" value="1"/>
</dbReference>
<dbReference type="Gene3D" id="1.10.287.130">
    <property type="match status" value="1"/>
</dbReference>
<evidence type="ECO:0000256" key="11">
    <source>
        <dbReference type="ARBA" id="ARBA00023136"/>
    </source>
</evidence>
<dbReference type="InterPro" id="IPR036890">
    <property type="entry name" value="HATPase_C_sf"/>
</dbReference>
<dbReference type="SUPFAM" id="SSF55874">
    <property type="entry name" value="ATPase domain of HSP90 chaperone/DNA topoisomerase II/histidine kinase"/>
    <property type="match status" value="1"/>
</dbReference>
<dbReference type="Gene3D" id="1.20.1730.10">
    <property type="entry name" value="Sodium/glucose cotransporter"/>
    <property type="match status" value="1"/>
</dbReference>
<keyword evidence="7 15" id="KW-0812">Transmembrane</keyword>
<dbReference type="SUPFAM" id="SSF55785">
    <property type="entry name" value="PYP-like sensor domain (PAS domain)"/>
    <property type="match status" value="1"/>
</dbReference>
<dbReference type="Gene3D" id="3.40.50.2300">
    <property type="match status" value="1"/>
</dbReference>
<evidence type="ECO:0000256" key="3">
    <source>
        <dbReference type="ARBA" id="ARBA00006434"/>
    </source>
</evidence>
<keyword evidence="9" id="KW-0813">Transport</keyword>
<dbReference type="GO" id="GO:0009927">
    <property type="term" value="F:histidine phosphotransfer kinase activity"/>
    <property type="evidence" value="ECO:0007669"/>
    <property type="project" value="TreeGrafter"/>
</dbReference>
<dbReference type="InterPro" id="IPR011006">
    <property type="entry name" value="CheY-like_superfamily"/>
</dbReference>
<evidence type="ECO:0000256" key="13">
    <source>
        <dbReference type="PROSITE-ProRule" id="PRU00169"/>
    </source>
</evidence>
<dbReference type="InterPro" id="IPR004358">
    <property type="entry name" value="Sig_transdc_His_kin-like_C"/>
</dbReference>
<dbReference type="SMART" id="SM00387">
    <property type="entry name" value="HATPase_c"/>
    <property type="match status" value="1"/>
</dbReference>
<dbReference type="CDD" id="cd10322">
    <property type="entry name" value="SLC5sbd"/>
    <property type="match status" value="1"/>
</dbReference>
<dbReference type="InterPro" id="IPR018212">
    <property type="entry name" value="Na/solute_symporter_CS"/>
</dbReference>